<organism evidence="2">
    <name type="scientific">hot springs metagenome</name>
    <dbReference type="NCBI Taxonomy" id="433727"/>
    <lineage>
        <taxon>unclassified sequences</taxon>
        <taxon>metagenomes</taxon>
        <taxon>ecological metagenomes</taxon>
    </lineage>
</organism>
<sequence length="40" mass="4807">MGYKELGMNYIDRRRKDKITRSYIKRLNNLGYNVLLEEAA</sequence>
<dbReference type="AlphaFoldDB" id="A0A5J4L6V4"/>
<evidence type="ECO:0000313" key="1">
    <source>
        <dbReference type="EMBL" id="GER93782.1"/>
    </source>
</evidence>
<evidence type="ECO:0000313" key="2">
    <source>
        <dbReference type="EMBL" id="GER94630.1"/>
    </source>
</evidence>
<name>A0A5J4L6V4_9ZZZZ</name>
<proteinExistence type="predicted"/>
<accession>A0A5J4L6V4</accession>
<comment type="caution">
    <text evidence="2">The sequence shown here is derived from an EMBL/GenBank/DDBJ whole genome shotgun (WGS) entry which is preliminary data.</text>
</comment>
<protein>
    <submittedName>
        <fullName evidence="2">Uncharacterized protein</fullName>
    </submittedName>
</protein>
<reference evidence="2" key="1">
    <citation type="submission" date="2019-10" db="EMBL/GenBank/DDBJ databases">
        <title>Metagenomic sequencing of thiosulfate-disproportionating enrichment culture.</title>
        <authorList>
            <person name="Umezawa K."/>
            <person name="Kojima H."/>
            <person name="Fukui M."/>
        </authorList>
    </citation>
    <scope>NUCLEOTIDE SEQUENCE</scope>
    <source>
        <strain evidence="2">45J</strain>
    </source>
</reference>
<dbReference type="EMBL" id="BLAB01000001">
    <property type="protein sequence ID" value="GER93782.1"/>
    <property type="molecule type" value="Genomic_DNA"/>
</dbReference>
<gene>
    <name evidence="1" type="ORF">A45J_1538</name>
    <name evidence="2" type="ORF">A45J_2394</name>
</gene>
<dbReference type="EMBL" id="BLAB01000001">
    <property type="protein sequence ID" value="GER94630.1"/>
    <property type="molecule type" value="Genomic_DNA"/>
</dbReference>